<gene>
    <name evidence="2" type="ORF">ERS137967_02058</name>
</gene>
<dbReference type="Proteomes" id="UP000040578">
    <property type="component" value="Unassembled WGS sequence"/>
</dbReference>
<comment type="caution">
    <text evidence="2">The sequence shown here is derived from an EMBL/GenBank/DDBJ whole genome shotgun (WGS) entry which is preliminary data.</text>
</comment>
<dbReference type="EMBL" id="CPYD01000006">
    <property type="protein sequence ID" value="CNE61307.1"/>
    <property type="molecule type" value="Genomic_DNA"/>
</dbReference>
<dbReference type="SMART" id="SM00860">
    <property type="entry name" value="SMI1_KNR4"/>
    <property type="match status" value="1"/>
</dbReference>
<proteinExistence type="predicted"/>
<dbReference type="RefSeq" id="WP_049598392.1">
    <property type="nucleotide sequence ID" value="NZ_CPYD01000006.1"/>
</dbReference>
<feature type="domain" description="Knr4/Smi1-like" evidence="1">
    <location>
        <begin position="8"/>
        <end position="157"/>
    </location>
</feature>
<evidence type="ECO:0000259" key="1">
    <source>
        <dbReference type="SMART" id="SM00860"/>
    </source>
</evidence>
<accession>A0ABP1YGW6</accession>
<protein>
    <submittedName>
        <fullName evidence="2">SMI1 / KNR4 family</fullName>
    </submittedName>
</protein>
<evidence type="ECO:0000313" key="2">
    <source>
        <dbReference type="EMBL" id="CNE61307.1"/>
    </source>
</evidence>
<organism evidence="2 3">
    <name type="scientific">Yersinia nurmii</name>
    <dbReference type="NCBI Taxonomy" id="685706"/>
    <lineage>
        <taxon>Bacteria</taxon>
        <taxon>Pseudomonadati</taxon>
        <taxon>Pseudomonadota</taxon>
        <taxon>Gammaproteobacteria</taxon>
        <taxon>Enterobacterales</taxon>
        <taxon>Yersiniaceae</taxon>
        <taxon>Yersinia</taxon>
    </lineage>
</organism>
<sequence length="174" mass="20038">MPISCGNGSSDVQINNLEQLYSIHFPNDYRNFLSVYNGFVVKQPDYCELPCNDVDDGYIAFYSLFGFGVSNKNHDINHQNKEYLDELSFIEEAFIIGGDPGGNYFVLVCNGVQKGVYYWDRTHLHSEYDMQKISIQEVDECGSLYKIHHEFSDFFAELVRNTIDKGMKLTKDLL</sequence>
<dbReference type="InterPro" id="IPR018958">
    <property type="entry name" value="Knr4/Smi1-like_dom"/>
</dbReference>
<reference evidence="2 3" key="1">
    <citation type="submission" date="2015-03" db="EMBL/GenBank/DDBJ databases">
        <authorList>
            <consortium name="Pathogen Informatics"/>
            <person name="Murphy D."/>
        </authorList>
    </citation>
    <scope>NUCLEOTIDE SEQUENCE [LARGE SCALE GENOMIC DNA]</scope>
    <source>
        <strain evidence="3">type strain: CIP110231</strain>
    </source>
</reference>
<dbReference type="Gene3D" id="3.40.1580.10">
    <property type="entry name" value="SMI1/KNR4-like"/>
    <property type="match status" value="1"/>
</dbReference>
<name>A0ABP1YGW6_9GAMM</name>
<keyword evidence="3" id="KW-1185">Reference proteome</keyword>
<dbReference type="Pfam" id="PF09346">
    <property type="entry name" value="SMI1_KNR4"/>
    <property type="match status" value="1"/>
</dbReference>
<evidence type="ECO:0000313" key="3">
    <source>
        <dbReference type="Proteomes" id="UP000040578"/>
    </source>
</evidence>
<dbReference type="InterPro" id="IPR037883">
    <property type="entry name" value="Knr4/Smi1-like_sf"/>
</dbReference>
<dbReference type="SUPFAM" id="SSF160631">
    <property type="entry name" value="SMI1/KNR4-like"/>
    <property type="match status" value="1"/>
</dbReference>